<geneLocation type="plasmid" evidence="1">
    <name>pLP224</name>
</geneLocation>
<dbReference type="AlphaFoldDB" id="A0A7D5A7B8"/>
<name>A0A7D5A7B8_LACPN</name>
<keyword evidence="1" id="KW-0614">Plasmid</keyword>
<evidence type="ECO:0000313" key="1">
    <source>
        <dbReference type="EMBL" id="QKU37909.1"/>
    </source>
</evidence>
<proteinExistence type="predicted"/>
<sequence>MQRKAHLLFLPASRRVRGEFERELPLIYGVKLTQLAGLGSAHGFYSCGIEI</sequence>
<dbReference type="EMBL" id="MN730093">
    <property type="protein sequence ID" value="QKU37909.1"/>
    <property type="molecule type" value="Genomic_DNA"/>
</dbReference>
<accession>A0A7D5A7B8</accession>
<gene>
    <name evidence="1" type="primary">ORF1</name>
</gene>
<reference evidence="1" key="1">
    <citation type="submission" date="2019-11" db="EMBL/GenBank/DDBJ databases">
        <authorList>
            <person name="Gou Q."/>
            <person name="Xu X."/>
            <person name="Pan Q."/>
        </authorList>
    </citation>
    <scope>NUCLEOTIDE SEQUENCE</scope>
    <source>
        <strain evidence="1">PC518</strain>
        <plasmid evidence="1">pLP224</plasmid>
    </source>
</reference>
<organism evidence="1">
    <name type="scientific">Lactiplantibacillus plantarum</name>
    <name type="common">Lactobacillus plantarum</name>
    <dbReference type="NCBI Taxonomy" id="1590"/>
    <lineage>
        <taxon>Bacteria</taxon>
        <taxon>Bacillati</taxon>
        <taxon>Bacillota</taxon>
        <taxon>Bacilli</taxon>
        <taxon>Lactobacillales</taxon>
        <taxon>Lactobacillaceae</taxon>
        <taxon>Lactiplantibacillus</taxon>
    </lineage>
</organism>
<protein>
    <submittedName>
        <fullName evidence="1">Uncharacterized protein</fullName>
    </submittedName>
</protein>